<evidence type="ECO:0000313" key="18">
    <source>
        <dbReference type="EMBL" id="SEA46415.1"/>
    </source>
</evidence>
<dbReference type="AlphaFoldDB" id="A0A1H4BDX7"/>
<evidence type="ECO:0000256" key="5">
    <source>
        <dbReference type="ARBA" id="ARBA00022553"/>
    </source>
</evidence>
<keyword evidence="14" id="KW-0175">Coiled coil</keyword>
<keyword evidence="9 18" id="KW-0418">Kinase</keyword>
<keyword evidence="11 15" id="KW-1133">Transmembrane helix</keyword>
<dbReference type="STRING" id="37625.SAMN05660420_02161"/>
<evidence type="ECO:0000256" key="7">
    <source>
        <dbReference type="ARBA" id="ARBA00022692"/>
    </source>
</evidence>
<dbReference type="InterPro" id="IPR003660">
    <property type="entry name" value="HAMP_dom"/>
</dbReference>
<dbReference type="SUPFAM" id="SSF158472">
    <property type="entry name" value="HAMP domain-like"/>
    <property type="match status" value="1"/>
</dbReference>
<reference evidence="18 19" key="1">
    <citation type="submission" date="2016-10" db="EMBL/GenBank/DDBJ databases">
        <authorList>
            <person name="de Groot N.N."/>
        </authorList>
    </citation>
    <scope>NUCLEOTIDE SEQUENCE [LARGE SCALE GENOMIC DNA]</scope>
    <source>
        <strain evidence="18 19">DSM 7343</strain>
    </source>
</reference>
<organism evidence="18 19">
    <name type="scientific">Desulfuromusa kysingii</name>
    <dbReference type="NCBI Taxonomy" id="37625"/>
    <lineage>
        <taxon>Bacteria</taxon>
        <taxon>Pseudomonadati</taxon>
        <taxon>Thermodesulfobacteriota</taxon>
        <taxon>Desulfuromonadia</taxon>
        <taxon>Desulfuromonadales</taxon>
        <taxon>Geopsychrobacteraceae</taxon>
        <taxon>Desulfuromusa</taxon>
    </lineage>
</organism>
<dbReference type="InterPro" id="IPR036097">
    <property type="entry name" value="HisK_dim/P_sf"/>
</dbReference>
<dbReference type="SUPFAM" id="SSF55874">
    <property type="entry name" value="ATPase domain of HSP90 chaperone/DNA topoisomerase II/histidine kinase"/>
    <property type="match status" value="1"/>
</dbReference>
<evidence type="ECO:0000256" key="10">
    <source>
        <dbReference type="ARBA" id="ARBA00022840"/>
    </source>
</evidence>
<dbReference type="InterPro" id="IPR033479">
    <property type="entry name" value="dCache_1"/>
</dbReference>
<evidence type="ECO:0000256" key="3">
    <source>
        <dbReference type="ARBA" id="ARBA00012438"/>
    </source>
</evidence>
<dbReference type="Pfam" id="PF00672">
    <property type="entry name" value="HAMP"/>
    <property type="match status" value="1"/>
</dbReference>
<dbReference type="InterPro" id="IPR036890">
    <property type="entry name" value="HATPase_C_sf"/>
</dbReference>
<evidence type="ECO:0000256" key="2">
    <source>
        <dbReference type="ARBA" id="ARBA00004651"/>
    </source>
</evidence>
<evidence type="ECO:0000256" key="1">
    <source>
        <dbReference type="ARBA" id="ARBA00000085"/>
    </source>
</evidence>
<evidence type="ECO:0000313" key="19">
    <source>
        <dbReference type="Proteomes" id="UP000199409"/>
    </source>
</evidence>
<evidence type="ECO:0000256" key="4">
    <source>
        <dbReference type="ARBA" id="ARBA00022475"/>
    </source>
</evidence>
<evidence type="ECO:0000256" key="9">
    <source>
        <dbReference type="ARBA" id="ARBA00022777"/>
    </source>
</evidence>
<dbReference type="SMART" id="SM00388">
    <property type="entry name" value="HisKA"/>
    <property type="match status" value="1"/>
</dbReference>
<feature type="coiled-coil region" evidence="14">
    <location>
        <begin position="391"/>
        <end position="418"/>
    </location>
</feature>
<feature type="transmembrane region" description="Helical" evidence="15">
    <location>
        <begin position="332"/>
        <end position="350"/>
    </location>
</feature>
<dbReference type="EMBL" id="FNQN01000006">
    <property type="protein sequence ID" value="SEA46415.1"/>
    <property type="molecule type" value="Genomic_DNA"/>
</dbReference>
<proteinExistence type="predicted"/>
<dbReference type="RefSeq" id="WP_175498358.1">
    <property type="nucleotide sequence ID" value="NZ_FNQN01000006.1"/>
</dbReference>
<dbReference type="Proteomes" id="UP000199409">
    <property type="component" value="Unassembled WGS sequence"/>
</dbReference>
<dbReference type="GO" id="GO:0005886">
    <property type="term" value="C:plasma membrane"/>
    <property type="evidence" value="ECO:0007669"/>
    <property type="project" value="UniProtKB-SubCell"/>
</dbReference>
<dbReference type="Pfam" id="PF00512">
    <property type="entry name" value="HisKA"/>
    <property type="match status" value="1"/>
</dbReference>
<dbReference type="GO" id="GO:0005524">
    <property type="term" value="F:ATP binding"/>
    <property type="evidence" value="ECO:0007669"/>
    <property type="project" value="UniProtKB-KW"/>
</dbReference>
<evidence type="ECO:0000259" key="17">
    <source>
        <dbReference type="PROSITE" id="PS50885"/>
    </source>
</evidence>
<dbReference type="GO" id="GO:0000155">
    <property type="term" value="F:phosphorelay sensor kinase activity"/>
    <property type="evidence" value="ECO:0007669"/>
    <property type="project" value="InterPro"/>
</dbReference>
<keyword evidence="5" id="KW-0597">Phosphoprotein</keyword>
<evidence type="ECO:0000256" key="12">
    <source>
        <dbReference type="ARBA" id="ARBA00023012"/>
    </source>
</evidence>
<dbReference type="PANTHER" id="PTHR43065:SF46">
    <property type="entry name" value="C4-DICARBOXYLATE TRANSPORT SENSOR PROTEIN DCTB"/>
    <property type="match status" value="1"/>
</dbReference>
<dbReference type="InterPro" id="IPR003661">
    <property type="entry name" value="HisK_dim/P_dom"/>
</dbReference>
<keyword evidence="8" id="KW-0547">Nucleotide-binding</keyword>
<evidence type="ECO:0000256" key="15">
    <source>
        <dbReference type="SAM" id="Phobius"/>
    </source>
</evidence>
<dbReference type="EC" id="2.7.13.3" evidence="3"/>
<feature type="domain" description="Histidine kinase" evidence="16">
    <location>
        <begin position="427"/>
        <end position="640"/>
    </location>
</feature>
<accession>A0A1H4BDX7</accession>
<dbReference type="Gene3D" id="3.30.450.20">
    <property type="entry name" value="PAS domain"/>
    <property type="match status" value="1"/>
</dbReference>
<dbReference type="InterPro" id="IPR004358">
    <property type="entry name" value="Sig_transdc_His_kin-like_C"/>
</dbReference>
<dbReference type="Gene3D" id="1.10.287.130">
    <property type="match status" value="1"/>
</dbReference>
<keyword evidence="12" id="KW-0902">Two-component regulatory system</keyword>
<name>A0A1H4BDX7_9BACT</name>
<keyword evidence="4" id="KW-1003">Cell membrane</keyword>
<dbReference type="Gene3D" id="6.10.340.10">
    <property type="match status" value="1"/>
</dbReference>
<dbReference type="Pfam" id="PF02518">
    <property type="entry name" value="HATPase_c"/>
    <property type="match status" value="1"/>
</dbReference>
<evidence type="ECO:0000256" key="8">
    <source>
        <dbReference type="ARBA" id="ARBA00022741"/>
    </source>
</evidence>
<dbReference type="PANTHER" id="PTHR43065">
    <property type="entry name" value="SENSOR HISTIDINE KINASE"/>
    <property type="match status" value="1"/>
</dbReference>
<evidence type="ECO:0000259" key="16">
    <source>
        <dbReference type="PROSITE" id="PS50109"/>
    </source>
</evidence>
<feature type="domain" description="HAMP" evidence="17">
    <location>
        <begin position="352"/>
        <end position="403"/>
    </location>
</feature>
<dbReference type="SMART" id="SM00304">
    <property type="entry name" value="HAMP"/>
    <property type="match status" value="1"/>
</dbReference>
<dbReference type="SUPFAM" id="SSF103190">
    <property type="entry name" value="Sensory domain-like"/>
    <property type="match status" value="1"/>
</dbReference>
<keyword evidence="7 15" id="KW-0812">Transmembrane</keyword>
<dbReference type="CDD" id="cd00082">
    <property type="entry name" value="HisKA"/>
    <property type="match status" value="1"/>
</dbReference>
<comment type="catalytic activity">
    <reaction evidence="1">
        <text>ATP + protein L-histidine = ADP + protein N-phospho-L-histidine.</text>
        <dbReference type="EC" id="2.7.13.3"/>
    </reaction>
</comment>
<dbReference type="InterPro" id="IPR029151">
    <property type="entry name" value="Sensor-like_sf"/>
</dbReference>
<feature type="transmembrane region" description="Helical" evidence="15">
    <location>
        <begin position="9"/>
        <end position="29"/>
    </location>
</feature>
<keyword evidence="10" id="KW-0067">ATP-binding</keyword>
<dbReference type="Pfam" id="PF02743">
    <property type="entry name" value="dCache_1"/>
    <property type="match status" value="1"/>
</dbReference>
<evidence type="ECO:0000256" key="6">
    <source>
        <dbReference type="ARBA" id="ARBA00022679"/>
    </source>
</evidence>
<dbReference type="PROSITE" id="PS50885">
    <property type="entry name" value="HAMP"/>
    <property type="match status" value="1"/>
</dbReference>
<dbReference type="CDD" id="cd06225">
    <property type="entry name" value="HAMP"/>
    <property type="match status" value="1"/>
</dbReference>
<keyword evidence="6" id="KW-0808">Transferase</keyword>
<evidence type="ECO:0000256" key="13">
    <source>
        <dbReference type="ARBA" id="ARBA00023136"/>
    </source>
</evidence>
<dbReference type="InterPro" id="IPR003594">
    <property type="entry name" value="HATPase_dom"/>
</dbReference>
<keyword evidence="19" id="KW-1185">Reference proteome</keyword>
<comment type="subcellular location">
    <subcellularLocation>
        <location evidence="2">Cell membrane</location>
        <topology evidence="2">Multi-pass membrane protein</topology>
    </subcellularLocation>
</comment>
<protein>
    <recommendedName>
        <fullName evidence="3">histidine kinase</fullName>
        <ecNumber evidence="3">2.7.13.3</ecNumber>
    </recommendedName>
</protein>
<sequence length="640" mass="70373">MRMRISQKVLLAMLGVTIVSLGIFSFLMITSTGQILQQNITGRIQGMAESSVQNLVDLVDRSGRTLHSIAATIDVAAVLAAEENGDPAATVAALQRLETTFLQFQRLDSSLQAIRLVNNAGQEIVKIREGKILPRSGEDIPGLDLKTIGSIEDRSFFQHTMELPEGETWISNLERGWTEGGLYWCPAMVRFSTPLFYSDGRRAGALIINVWGATLGAKINSLITADQGQAFLIERNTTNPERNGIYLFSQDSTCEFGNQTGSHINVFQHYPETITTQWMENDEGVISTPDSRDLLAYTFYSPYNDDSRGWVVVVEAHKKYFMLPLVAIKQQILISTVLVLIFAALVAGFFSRSITRPIQTVIDGTHCISHDLSCRIPLRSHDEIGTLTSEINRMAMNLQSNLEEKERIEEQIHNSEKLASIGEMASGLAHELNTPLGNIRALSSLARQDLQNGTLNQETLGQDFSDIIDQIDKSSKIISGLLSFARRQASEKTLCDINQLVEHSLDLTRIKSTNHNIQISFTPSDNLPLIKIDQNQIQQVFVNILLNAIDAIGHNGFITAATAFHNGQIAIKFSDNGSGIAPENLNRIFDPFFTTKEVGKGTGLGLSVSYGIVKNHGGTIEVDSTIGTGTNFTVFLSAGE</sequence>
<dbReference type="SMART" id="SM00387">
    <property type="entry name" value="HATPase_c"/>
    <property type="match status" value="1"/>
</dbReference>
<dbReference type="PRINTS" id="PR00344">
    <property type="entry name" value="BCTRLSENSOR"/>
</dbReference>
<evidence type="ECO:0000256" key="14">
    <source>
        <dbReference type="SAM" id="Coils"/>
    </source>
</evidence>
<keyword evidence="13 15" id="KW-0472">Membrane</keyword>
<dbReference type="InterPro" id="IPR005467">
    <property type="entry name" value="His_kinase_dom"/>
</dbReference>
<evidence type="ECO:0000256" key="11">
    <source>
        <dbReference type="ARBA" id="ARBA00022989"/>
    </source>
</evidence>
<gene>
    <name evidence="18" type="ORF">SAMN05660420_02161</name>
</gene>
<dbReference type="Gene3D" id="3.30.565.10">
    <property type="entry name" value="Histidine kinase-like ATPase, C-terminal domain"/>
    <property type="match status" value="1"/>
</dbReference>
<dbReference type="SUPFAM" id="SSF47384">
    <property type="entry name" value="Homodimeric domain of signal transducing histidine kinase"/>
    <property type="match status" value="1"/>
</dbReference>
<dbReference type="PROSITE" id="PS50109">
    <property type="entry name" value="HIS_KIN"/>
    <property type="match status" value="1"/>
</dbReference>